<feature type="domain" description="Glycosyltransferase subfamily 4-like N-terminal" evidence="2">
    <location>
        <begin position="24"/>
        <end position="211"/>
    </location>
</feature>
<evidence type="ECO:0000313" key="3">
    <source>
        <dbReference type="EMBL" id="QCP90751.1"/>
    </source>
</evidence>
<dbReference type="CDD" id="cd03801">
    <property type="entry name" value="GT4_PimA-like"/>
    <property type="match status" value="1"/>
</dbReference>
<gene>
    <name evidence="3" type="ORF">E6P14_07685</name>
</gene>
<dbReference type="GO" id="GO:0016757">
    <property type="term" value="F:glycosyltransferase activity"/>
    <property type="evidence" value="ECO:0007669"/>
    <property type="project" value="InterPro"/>
</dbReference>
<dbReference type="PANTHER" id="PTHR45947">
    <property type="entry name" value="SULFOQUINOVOSYL TRANSFERASE SQD2"/>
    <property type="match status" value="1"/>
</dbReference>
<evidence type="ECO:0000313" key="4">
    <source>
        <dbReference type="Proteomes" id="UP000298722"/>
    </source>
</evidence>
<sequence>MTAEPLDGRISVLNVVVTIPEAHVGGAERAGLRFGDALAAHANVDTVMMEGKDDADLFADLGLSESIASIPSYTFIRDGLNRIFASSNNIWNVLIGTRLTPPKPLSDYDLVHIHNPVPLAGMVSVALHCRIKGIPYCVTTHGISKVPKIPEELGLSRGQRIVFNHGFLRAYKNVLSNATHLFALSEGDQDTITEWFSDQSVSVLPNGVDLNVSPEAPEVDTKVDLPDKPVLLFVGRIMASKGVDDLLEAFSLLEHDCKLIIVGPMRDEHFKDQIHTLSDDVEYRGYVEQAELDALYRRADLFVFPTRSDVFPLVTLEAMAAGTPVVSTTVGGLPEQIPDQVGRLVPPKEPKTFAAAVDGMLSNEQLRTEMGRAGKSLVEERYSWEAVAKAAVTEYYRIVN</sequence>
<dbReference type="Pfam" id="PF13439">
    <property type="entry name" value="Glyco_transf_4"/>
    <property type="match status" value="1"/>
</dbReference>
<accession>A0A4V1ELZ3</accession>
<proteinExistence type="predicted"/>
<dbReference type="EMBL" id="CP039138">
    <property type="protein sequence ID" value="QCP90751.1"/>
    <property type="molecule type" value="Genomic_DNA"/>
</dbReference>
<dbReference type="PANTHER" id="PTHR45947:SF3">
    <property type="entry name" value="SULFOQUINOVOSYL TRANSFERASE SQD2"/>
    <property type="match status" value="1"/>
</dbReference>
<dbReference type="Pfam" id="PF00534">
    <property type="entry name" value="Glycos_transf_1"/>
    <property type="match status" value="1"/>
</dbReference>
<dbReference type="AlphaFoldDB" id="A0A4V1ELZ3"/>
<dbReference type="InterPro" id="IPR028098">
    <property type="entry name" value="Glyco_trans_4-like_N"/>
</dbReference>
<organism evidence="3 4">
    <name type="scientific">Haloarcula marismortui (strain ATCC 43049 / DSM 3752 / JCM 8966 / VKM B-1809)</name>
    <name type="common">Halobacterium marismortui</name>
    <dbReference type="NCBI Taxonomy" id="272569"/>
    <lineage>
        <taxon>Archaea</taxon>
        <taxon>Methanobacteriati</taxon>
        <taxon>Methanobacteriota</taxon>
        <taxon>Stenosarchaea group</taxon>
        <taxon>Halobacteria</taxon>
        <taxon>Halobacteriales</taxon>
        <taxon>Haloarculaceae</taxon>
        <taxon>Haloarcula</taxon>
    </lineage>
</organism>
<dbReference type="Gene3D" id="3.40.50.2000">
    <property type="entry name" value="Glycogen Phosphorylase B"/>
    <property type="match status" value="2"/>
</dbReference>
<dbReference type="Proteomes" id="UP000298722">
    <property type="component" value="Chromosome"/>
</dbReference>
<reference evidence="3 4" key="1">
    <citation type="submission" date="2019-04" db="EMBL/GenBank/DDBJ databases">
        <title>Methylomes of two halophilic Archaea, Haloarcula marismortui and Haloferax mediterranei.</title>
        <authorList>
            <person name="DasSarma S."/>
            <person name="DasSarma P."/>
            <person name="DasSarma S."/>
            <person name="Fomenkov A."/>
            <person name="Vincze T."/>
            <person name="Anton B.P."/>
            <person name="Roberts R.J."/>
        </authorList>
    </citation>
    <scope>NUCLEOTIDE SEQUENCE [LARGE SCALE GENOMIC DNA]</scope>
    <source>
        <strain evidence="3 4">ATCC 43049</strain>
    </source>
</reference>
<dbReference type="InterPro" id="IPR001296">
    <property type="entry name" value="Glyco_trans_1"/>
</dbReference>
<name>A0A4V1ELZ3_HALMA</name>
<dbReference type="InterPro" id="IPR050194">
    <property type="entry name" value="Glycosyltransferase_grp1"/>
</dbReference>
<feature type="domain" description="Glycosyl transferase family 1" evidence="1">
    <location>
        <begin position="226"/>
        <end position="375"/>
    </location>
</feature>
<dbReference type="RefSeq" id="WP_049938850.1">
    <property type="nucleotide sequence ID" value="NC_006396.1"/>
</dbReference>
<dbReference type="GeneID" id="40152026"/>
<dbReference type="SUPFAM" id="SSF53756">
    <property type="entry name" value="UDP-Glycosyltransferase/glycogen phosphorylase"/>
    <property type="match status" value="1"/>
</dbReference>
<keyword evidence="3" id="KW-0808">Transferase</keyword>
<evidence type="ECO:0000259" key="1">
    <source>
        <dbReference type="Pfam" id="PF00534"/>
    </source>
</evidence>
<evidence type="ECO:0000259" key="2">
    <source>
        <dbReference type="Pfam" id="PF13439"/>
    </source>
</evidence>
<protein>
    <submittedName>
        <fullName evidence="3">Glycosyltransferase family 1 protein</fullName>
    </submittedName>
</protein>